<organism evidence="1 2">
    <name type="scientific">Escherichia coli</name>
    <dbReference type="NCBI Taxonomy" id="562"/>
    <lineage>
        <taxon>Bacteria</taxon>
        <taxon>Pseudomonadati</taxon>
        <taxon>Pseudomonadota</taxon>
        <taxon>Gammaproteobacteria</taxon>
        <taxon>Enterobacterales</taxon>
        <taxon>Enterobacteriaceae</taxon>
        <taxon>Escherichia</taxon>
    </lineage>
</organism>
<name>A0A376W170_ECOLX</name>
<keyword evidence="1" id="KW-0449">Lipoprotein</keyword>
<dbReference type="InterPro" id="IPR010824">
    <property type="entry name" value="DUF1425"/>
</dbReference>
<dbReference type="Pfam" id="PF07233">
    <property type="entry name" value="DUF1425"/>
    <property type="match status" value="1"/>
</dbReference>
<protein>
    <submittedName>
        <fullName evidence="1">Putative lipoprotein</fullName>
    </submittedName>
</protein>
<dbReference type="Proteomes" id="UP000254716">
    <property type="component" value="Unassembled WGS sequence"/>
</dbReference>
<proteinExistence type="predicted"/>
<sequence>MSLALLVLVGCRSHPEIPVNDEQSLVMESSLLAAGISAEKPVLSTSDIQPSASSTLYNERQEPVTVHYRFYWYDARGLEMHPLERPRSVTIPAHSAVTLYGSANFLGAHKVRLYLYCKGVNLDDKNESLRLDYRAGDVSCRVCGAT</sequence>
<reference evidence="1 2" key="1">
    <citation type="submission" date="2018-06" db="EMBL/GenBank/DDBJ databases">
        <authorList>
            <consortium name="Pathogen Informatics"/>
            <person name="Doyle S."/>
        </authorList>
    </citation>
    <scope>NUCLEOTIDE SEQUENCE [LARGE SCALE GENOMIC DNA]</scope>
    <source>
        <strain evidence="1 2">NCTC9081</strain>
    </source>
</reference>
<evidence type="ECO:0000313" key="2">
    <source>
        <dbReference type="Proteomes" id="UP000254716"/>
    </source>
</evidence>
<gene>
    <name evidence="1" type="ORF">NCTC9081_03535</name>
</gene>
<dbReference type="Gene3D" id="2.60.40.3230">
    <property type="match status" value="1"/>
</dbReference>
<dbReference type="CDD" id="cd09030">
    <property type="entry name" value="DUF1425"/>
    <property type="match status" value="1"/>
</dbReference>
<accession>A0A376W170</accession>
<evidence type="ECO:0000313" key="1">
    <source>
        <dbReference type="EMBL" id="STJ18061.1"/>
    </source>
</evidence>
<dbReference type="AlphaFoldDB" id="A0A376W170"/>
<dbReference type="InterPro" id="IPR038483">
    <property type="entry name" value="YcfL-like_sf"/>
</dbReference>
<dbReference type="EMBL" id="UGCV01000008">
    <property type="protein sequence ID" value="STJ18061.1"/>
    <property type="molecule type" value="Genomic_DNA"/>
</dbReference>